<evidence type="ECO:0000313" key="2">
    <source>
        <dbReference type="EMBL" id="RCN58600.1"/>
    </source>
</evidence>
<dbReference type="AlphaFoldDB" id="A0A368HJY2"/>
<comment type="similarity">
    <text evidence="1">Belongs to the phD/YefM antitoxin family.</text>
</comment>
<keyword evidence="3" id="KW-1185">Reference proteome</keyword>
<dbReference type="EMBL" id="PSYR01000001">
    <property type="protein sequence ID" value="RCN58600.1"/>
    <property type="molecule type" value="Genomic_DNA"/>
</dbReference>
<gene>
    <name evidence="2" type="ORF">C4900_02110</name>
</gene>
<dbReference type="InterPro" id="IPR036165">
    <property type="entry name" value="YefM-like_sf"/>
</dbReference>
<sequence length="83" mass="9034">MGIDMSEIGACEAKTHLSEILERVCNGECFAIAKHGQAVAKLRPPLGQGLEQRRAAVVRMRAFQARHGLGCSLRESIDAGPRY</sequence>
<dbReference type="Proteomes" id="UP000253250">
    <property type="component" value="Unassembled WGS sequence"/>
</dbReference>
<name>A0A368HJY2_9GAMM</name>
<comment type="caution">
    <text evidence="2">The sequence shown here is derived from an EMBL/GenBank/DDBJ whole genome shotgun (WGS) entry which is preliminary data.</text>
</comment>
<dbReference type="OrthoDB" id="9800503at2"/>
<evidence type="ECO:0000256" key="1">
    <source>
        <dbReference type="ARBA" id="ARBA00009981"/>
    </source>
</evidence>
<evidence type="ECO:0000313" key="3">
    <source>
        <dbReference type="Proteomes" id="UP000253250"/>
    </source>
</evidence>
<dbReference type="Gene3D" id="3.40.1620.10">
    <property type="entry name" value="YefM-like domain"/>
    <property type="match status" value="1"/>
</dbReference>
<accession>A0A368HJY2</accession>
<proteinExistence type="inferred from homology"/>
<reference evidence="2 3" key="1">
    <citation type="submission" date="2018-02" db="EMBL/GenBank/DDBJ databases">
        <title>Insights into the biology of acidophilic members of the Acidiferrobacteraceae family derived from comparative genomic analyses.</title>
        <authorList>
            <person name="Issotta F."/>
            <person name="Thyssen C."/>
            <person name="Mena C."/>
            <person name="Moya A."/>
            <person name="Bellenberg S."/>
            <person name="Sproer C."/>
            <person name="Covarrubias P.C."/>
            <person name="Sand W."/>
            <person name="Quatrini R."/>
            <person name="Vera M."/>
        </authorList>
    </citation>
    <scope>NUCLEOTIDE SEQUENCE [LARGE SCALE GENOMIC DNA]</scope>
    <source>
        <strain evidence="3">m-1</strain>
    </source>
</reference>
<protein>
    <submittedName>
        <fullName evidence="2">Type II toxin-antitoxin system prevent-host-death family antitoxin</fullName>
    </submittedName>
</protein>
<organism evidence="2 3">
    <name type="scientific">Acidiferrobacter thiooxydans</name>
    <dbReference type="NCBI Taxonomy" id="163359"/>
    <lineage>
        <taxon>Bacteria</taxon>
        <taxon>Pseudomonadati</taxon>
        <taxon>Pseudomonadota</taxon>
        <taxon>Gammaproteobacteria</taxon>
        <taxon>Acidiferrobacterales</taxon>
        <taxon>Acidiferrobacteraceae</taxon>
        <taxon>Acidiferrobacter</taxon>
    </lineage>
</organism>
<dbReference type="SUPFAM" id="SSF143120">
    <property type="entry name" value="YefM-like"/>
    <property type="match status" value="1"/>
</dbReference>